<proteinExistence type="predicted"/>
<dbReference type="RefSeq" id="WP_007840663.1">
    <property type="nucleotide sequence ID" value="NZ_AKJY01000012.1"/>
</dbReference>
<name>J2T9J0_9FLAO</name>
<keyword evidence="1" id="KW-0732">Signal</keyword>
<keyword evidence="3" id="KW-1185">Reference proteome</keyword>
<dbReference type="Gene3D" id="2.180.10.10">
    <property type="entry name" value="RHS repeat-associated core"/>
    <property type="match status" value="1"/>
</dbReference>
<sequence length="923" mass="102640">MKKILLLSILIFNFGSAQIDRNFGDGAEPVPSASSMTSYINAPVSLSTGVPDISLPLFSLPTSNKNLDIPVALSYHVYNTGFNKVASEVGLGWLLTRGGTISRMINGEVDEIYDDASKSGYIKNTFDDIYYYNIPGSSGKFKFIRDITNNTFTVSNISGTNVKIEYTREANNATLVLSSFTIKDQKGFKYIFNDYSKSLFGAGFYYKSSFYLTRILDESNIEVATFTYDKNSKYKNGTSTLLYQNCKVNEIATAFGKVKFNNFYNALQENSGTNDPYTINDVSLFDTSNRLISKHKFTYSQFNIPIDNVNQNKRILSRVEKIDRNSAVIESRDFSYDEQGSTTGTYSPISSYFGFECSSTPFAKSPRTYTLGTLKKMTLPGGGYTTYDFEANEYYQDRTNLQVNNTVFSYPDLQYISPAEITFDTNQTKLYNLQITSSTVITIGLLTDQVYDDQYSIHQPEHVITFTLKKGTTTVNPNSCGQYPVSTGTYTVEITGFGNGTIGYSMIKSVPAPYRNAVPLDAGVRIANIKHFDFNDVLQKVTNYDYNSFDSANNSSGGRYVSENCGGSDDFQIINDVILYKNVKEVYGDTTNNIGYGKYYFKMPENFPNVGNLKPYYNITSSGLQYRQEDFNKLNVMTGSRETEYVMENITGAPEYTTCTGYNSISAWIKSAKITSKTFFDNATSLTSISETSYSPYNFGVSKIKDTSPEGIITEKNIKYASDLSNTKLITANILEVPLETETMVNSILTGKVETKYDNAGNLYPSSVTAYDLNSQTAVTKVTISSYDSKGNAREIVSPNSIPTAIIYGYNQTQPIARVVGATYAQIASLSVVTAAITASDNDAADPTKEPLLITALENLRKDAAMKDYSVTTYTYDPLIGLTSTISPNGQREVYKYDTVGRLQRVEDINGKLLKENGYNYKH</sequence>
<dbReference type="Proteomes" id="UP000007509">
    <property type="component" value="Unassembled WGS sequence"/>
</dbReference>
<organism evidence="2 3">
    <name type="scientific">Chryseobacterium populi</name>
    <dbReference type="NCBI Taxonomy" id="1144316"/>
    <lineage>
        <taxon>Bacteria</taxon>
        <taxon>Pseudomonadati</taxon>
        <taxon>Bacteroidota</taxon>
        <taxon>Flavobacteriia</taxon>
        <taxon>Flavobacteriales</taxon>
        <taxon>Weeksellaceae</taxon>
        <taxon>Chryseobacterium group</taxon>
        <taxon>Chryseobacterium</taxon>
    </lineage>
</organism>
<evidence type="ECO:0000313" key="3">
    <source>
        <dbReference type="Proteomes" id="UP000007509"/>
    </source>
</evidence>
<reference evidence="2 3" key="1">
    <citation type="journal article" date="2012" name="J. Bacteriol.">
        <title>Twenty-one genome sequences from Pseudomonas species and 19 genome sequences from diverse bacteria isolated from the rhizosphere and endosphere of Populus deltoides.</title>
        <authorList>
            <person name="Brown S.D."/>
            <person name="Utturkar S.M."/>
            <person name="Klingeman D.M."/>
            <person name="Johnson C.M."/>
            <person name="Martin S.L."/>
            <person name="Land M.L."/>
            <person name="Lu T.Y."/>
            <person name="Schadt C.W."/>
            <person name="Doktycz M.J."/>
            <person name="Pelletier D.A."/>
        </authorList>
    </citation>
    <scope>NUCLEOTIDE SEQUENCE [LARGE SCALE GENOMIC DNA]</scope>
    <source>
        <strain evidence="2 3">CF314</strain>
    </source>
</reference>
<dbReference type="OrthoDB" id="9814627at2"/>
<feature type="signal peptide" evidence="1">
    <location>
        <begin position="1"/>
        <end position="19"/>
    </location>
</feature>
<evidence type="ECO:0000256" key="1">
    <source>
        <dbReference type="SAM" id="SignalP"/>
    </source>
</evidence>
<evidence type="ECO:0000313" key="2">
    <source>
        <dbReference type="EMBL" id="EJL74787.1"/>
    </source>
</evidence>
<dbReference type="AlphaFoldDB" id="J2T9J0"/>
<feature type="chain" id="PRO_5003755139" description="YD repeat-containing protein" evidence="1">
    <location>
        <begin position="20"/>
        <end position="923"/>
    </location>
</feature>
<dbReference type="PATRIC" id="fig|1144316.3.peg.675"/>
<gene>
    <name evidence="2" type="ORF">PMI13_00666</name>
</gene>
<dbReference type="EMBL" id="AKJY01000012">
    <property type="protein sequence ID" value="EJL74787.1"/>
    <property type="molecule type" value="Genomic_DNA"/>
</dbReference>
<accession>J2T9J0</accession>
<protein>
    <recommendedName>
        <fullName evidence="4">YD repeat-containing protein</fullName>
    </recommendedName>
</protein>
<comment type="caution">
    <text evidence="2">The sequence shown here is derived from an EMBL/GenBank/DDBJ whole genome shotgun (WGS) entry which is preliminary data.</text>
</comment>
<evidence type="ECO:0008006" key="4">
    <source>
        <dbReference type="Google" id="ProtNLM"/>
    </source>
</evidence>